<reference evidence="2" key="1">
    <citation type="submission" date="2016-10" db="EMBL/GenBank/DDBJ databases">
        <authorList>
            <person name="de Groot N.N."/>
        </authorList>
    </citation>
    <scope>NUCLEOTIDE SEQUENCE [LARGE SCALE GENOMIC DNA]</scope>
    <source>
        <strain evidence="2">CGMCC 1.10697</strain>
    </source>
</reference>
<dbReference type="STRING" id="748909.SAMN05192575_103313"/>
<gene>
    <name evidence="1" type="ORF">CXG46_14825</name>
    <name evidence="2" type="ORF">SAMN05192575_103313</name>
</gene>
<evidence type="ECO:0000313" key="4">
    <source>
        <dbReference type="Proteomes" id="UP000233565"/>
    </source>
</evidence>
<dbReference type="Proteomes" id="UP000233565">
    <property type="component" value="Unassembled WGS sequence"/>
</dbReference>
<accession>A0A1I0YB50</accession>
<protein>
    <submittedName>
        <fullName evidence="2">Uncharacterized protein</fullName>
    </submittedName>
</protein>
<dbReference type="Proteomes" id="UP000199113">
    <property type="component" value="Unassembled WGS sequence"/>
</dbReference>
<evidence type="ECO:0000313" key="2">
    <source>
        <dbReference type="EMBL" id="SFB09413.1"/>
    </source>
</evidence>
<evidence type="ECO:0000313" key="1">
    <source>
        <dbReference type="EMBL" id="PKH38998.1"/>
    </source>
</evidence>
<dbReference type="EMBL" id="PJBV01000032">
    <property type="protein sequence ID" value="PKH38998.1"/>
    <property type="molecule type" value="Genomic_DNA"/>
</dbReference>
<evidence type="ECO:0000313" key="3">
    <source>
        <dbReference type="Proteomes" id="UP000199113"/>
    </source>
</evidence>
<dbReference type="EMBL" id="FOKC01000003">
    <property type="protein sequence ID" value="SFB09413.1"/>
    <property type="molecule type" value="Genomic_DNA"/>
</dbReference>
<dbReference type="AlphaFoldDB" id="A0A1I0YB50"/>
<proteinExistence type="predicted"/>
<name>A0A1I0YB50_9ACTN</name>
<sequence length="64" mass="7066">MNADDGMLRRSPALAWVVRALIRHGCTVSCISPARCIGLGRPLAVQAYARAGLREIEDFLQRRS</sequence>
<keyword evidence="4" id="KW-1185">Reference proteome</keyword>
<organism evidence="2 3">
    <name type="scientific">Nocardioides alpinus</name>
    <dbReference type="NCBI Taxonomy" id="748909"/>
    <lineage>
        <taxon>Bacteria</taxon>
        <taxon>Bacillati</taxon>
        <taxon>Actinomycetota</taxon>
        <taxon>Actinomycetes</taxon>
        <taxon>Propionibacteriales</taxon>
        <taxon>Nocardioidaceae</taxon>
        <taxon>Nocardioides</taxon>
    </lineage>
</organism>
<reference evidence="1 4" key="2">
    <citation type="submission" date="2017-12" db="EMBL/GenBank/DDBJ databases">
        <title>Pharmacopeia of the Arctic Ocean.</title>
        <authorList>
            <person name="Collins E."/>
            <person name="Ducluzeau A.-L."/>
        </authorList>
    </citation>
    <scope>NUCLEOTIDE SEQUENCE [LARGE SCALE GENOMIC DNA]</scope>
    <source>
        <strain evidence="1 4">DSM 23325</strain>
    </source>
</reference>